<dbReference type="RefSeq" id="XP_013070366.2">
    <property type="nucleotide sequence ID" value="XM_013214912.2"/>
</dbReference>
<keyword evidence="6" id="KW-1185">Reference proteome</keyword>
<feature type="region of interest" description="Disordered" evidence="5">
    <location>
        <begin position="781"/>
        <end position="860"/>
    </location>
</feature>
<dbReference type="InterPro" id="IPR028041">
    <property type="entry name" value="WDCP"/>
</dbReference>
<evidence type="ECO:0000313" key="6">
    <source>
        <dbReference type="Proteomes" id="UP001165740"/>
    </source>
</evidence>
<dbReference type="GeneID" id="106057626"/>
<accession>A0A9U8E2T3</accession>
<dbReference type="GO" id="GO:0019900">
    <property type="term" value="F:kinase binding"/>
    <property type="evidence" value="ECO:0007669"/>
    <property type="project" value="TreeGrafter"/>
</dbReference>
<name>A0A9U8E2T3_BIOGL</name>
<reference evidence="7 8" key="1">
    <citation type="submission" date="2025-04" db="UniProtKB">
        <authorList>
            <consortium name="RefSeq"/>
        </authorList>
    </citation>
    <scope>IDENTIFICATION</scope>
</reference>
<dbReference type="SUPFAM" id="SSF101908">
    <property type="entry name" value="Putative isomerase YbhE"/>
    <property type="match status" value="1"/>
</dbReference>
<evidence type="ECO:0000256" key="1">
    <source>
        <dbReference type="ARBA" id="ARBA00015683"/>
    </source>
</evidence>
<sequence>MELGKGRIRKVGLNNLFHAVHPAHGVVWTDGKAIYLAPIKLQGNQLQNAVSVKLGEFEHVSSIHWSRDIKSEYCYLCVVHLQNVTVWKVSGTQPKLSFKQVRKINVKPIPQGCLWNPVSDLLCLVSRQQCSFYYRHDQDKGSFGFPSLESNQISCGCWSTDGNKLVLCVGAVLLIYRWSDVTKSIDKFAATAWQIPGLDGHIISISSAMKDSVVVAAEVPLEALFKQQDTLKMPDIIGEALTKDDIIQPKLSVTSSLFNLQFNQTGAQTGSSLNLINLMDGNSDPVCLSSVPLKGVLSPDVILFERHSQCVVVGSNSQSQLHIFVLLDKHLAYCGDIQLEKSQRPKGLCSMSTYVDDHGAALLILVGQREQDEAGFLSPSLDADYKLTLKYIILKSDHERVRKKGNRTSAKSKSSLGIIKADSMRDQTFHIDPKLVHRCNSLKTDQLSVDDDIKCSHLIKEDNSLVDGSQFHLTAQEGLKDKMIEEINDSSEPLNRETLELQTVDFSHHDPCFHNSKLLSQYELNNPNESEEQLQHVFNQVNKEIGTDHTCNQRKVSSMAVTSDFNNSECLPTKELAASKSEDSFEIEIKSSDLPHVIIPATKFDNHLSNLIVNYNDSTSKLPELLYSNVSSDSALLEEMKQINMSTEFSQQNSASSITDNRSIKNDLYTSEFQDAFEHTFQQESLNNTSSQSDSLELKTQLLDSLEQRSQLQVSLEHKTQLQDSLEQRSQLQVSLEHKTQLQDSLEHKFQLQDSLEYKSQPQDSLEQKSQLLDSLEQKSQLQESLEYKSQPQDSLEQKSQLQDSLEQKTQLQDSLEYKSQPQDSLEQKSQLQDSLEQKTQLQDSLEYKSQPQDSLEQKSQLLDSLEQKSQLQETLVSGLDDMELQIKAQKDSLNALHQRLQSIAQSVEESQVSTDSNQRIDLTVLSTETIEITCEKPLGVEKKIFLLDNGHLHLETVKLAFGLATVELDLGGSSCVLCANVDGFIPLKFSPHSNIKIKGQIVKS</sequence>
<dbReference type="Proteomes" id="UP001165740">
    <property type="component" value="Chromosome 6"/>
</dbReference>
<proteinExistence type="predicted"/>
<dbReference type="AlphaFoldDB" id="A0A9U8E2T3"/>
<evidence type="ECO:0000313" key="8">
    <source>
        <dbReference type="RefSeq" id="XP_013070366.2"/>
    </source>
</evidence>
<dbReference type="RefSeq" id="XP_013070364.2">
    <property type="nucleotide sequence ID" value="XM_013214910.2"/>
</dbReference>
<evidence type="ECO:0000313" key="7">
    <source>
        <dbReference type="RefSeq" id="XP_013070364.2"/>
    </source>
</evidence>
<keyword evidence="2" id="KW-0853">WD repeat</keyword>
<organism evidence="6 7">
    <name type="scientific">Biomphalaria glabrata</name>
    <name type="common">Bloodfluke planorb</name>
    <name type="synonym">Freshwater snail</name>
    <dbReference type="NCBI Taxonomy" id="6526"/>
    <lineage>
        <taxon>Eukaryota</taxon>
        <taxon>Metazoa</taxon>
        <taxon>Spiralia</taxon>
        <taxon>Lophotrochozoa</taxon>
        <taxon>Mollusca</taxon>
        <taxon>Gastropoda</taxon>
        <taxon>Heterobranchia</taxon>
        <taxon>Euthyneura</taxon>
        <taxon>Panpulmonata</taxon>
        <taxon>Hygrophila</taxon>
        <taxon>Lymnaeoidea</taxon>
        <taxon>Planorbidae</taxon>
        <taxon>Biomphalaria</taxon>
    </lineage>
</organism>
<evidence type="ECO:0000256" key="3">
    <source>
        <dbReference type="ARBA" id="ARBA00022737"/>
    </source>
</evidence>
<dbReference type="OrthoDB" id="6409262at2759"/>
<evidence type="ECO:0000256" key="5">
    <source>
        <dbReference type="SAM" id="MobiDB-lite"/>
    </source>
</evidence>
<dbReference type="Pfam" id="PF15390">
    <property type="entry name" value="WDCP"/>
    <property type="match status" value="3"/>
</dbReference>
<dbReference type="KEGG" id="bgt:106057626"/>
<keyword evidence="3" id="KW-0677">Repeat</keyword>
<evidence type="ECO:0000256" key="4">
    <source>
        <dbReference type="ARBA" id="ARBA00023054"/>
    </source>
</evidence>
<dbReference type="PANTHER" id="PTHR14897">
    <property type="entry name" value="WD REPEAT AND COILED-COIL-CONTAINING PROTEIN"/>
    <property type="match status" value="1"/>
</dbReference>
<gene>
    <name evidence="7 8" type="primary">LOC106057626</name>
</gene>
<keyword evidence="4" id="KW-0175">Coiled coil</keyword>
<evidence type="ECO:0000256" key="2">
    <source>
        <dbReference type="ARBA" id="ARBA00022574"/>
    </source>
</evidence>
<protein>
    <recommendedName>
        <fullName evidence="1">WD repeat and coiled-coil-containing protein</fullName>
    </recommendedName>
</protein>
<dbReference type="PANTHER" id="PTHR14897:SF5">
    <property type="entry name" value="WD REPEAT AND COILED-COIL-CONTAINING PROTEIN"/>
    <property type="match status" value="1"/>
</dbReference>